<dbReference type="EC" id="1.4.1.1" evidence="2"/>
<proteinExistence type="inferred from homology"/>
<dbReference type="RefSeq" id="WP_077278169.1">
    <property type="nucleotide sequence ID" value="NZ_MVBK01000033.1"/>
</dbReference>
<dbReference type="InterPro" id="IPR007698">
    <property type="entry name" value="AlaDH/PNT_NAD(H)-bd"/>
</dbReference>
<dbReference type="GO" id="GO:0000286">
    <property type="term" value="F:alanine dehydrogenase activity"/>
    <property type="evidence" value="ECO:0007669"/>
    <property type="project" value="UniProtKB-EC"/>
</dbReference>
<accession>A0A1V3NLJ1</accession>
<feature type="domain" description="Alanine dehydrogenase/pyridine nucleotide transhydrogenase NAD(H)-binding" evidence="4">
    <location>
        <begin position="148"/>
        <end position="295"/>
    </location>
</feature>
<evidence type="ECO:0000256" key="3">
    <source>
        <dbReference type="ARBA" id="ARBA00023002"/>
    </source>
</evidence>
<organism evidence="6 7">
    <name type="scientific">Thioalkalivibrio denitrificans</name>
    <dbReference type="NCBI Taxonomy" id="108003"/>
    <lineage>
        <taxon>Bacteria</taxon>
        <taxon>Pseudomonadati</taxon>
        <taxon>Pseudomonadota</taxon>
        <taxon>Gammaproteobacteria</taxon>
        <taxon>Chromatiales</taxon>
        <taxon>Ectothiorhodospiraceae</taxon>
        <taxon>Thioalkalivibrio</taxon>
    </lineage>
</organism>
<evidence type="ECO:0000313" key="7">
    <source>
        <dbReference type="Proteomes" id="UP000189462"/>
    </source>
</evidence>
<dbReference type="OrthoDB" id="9804592at2"/>
<evidence type="ECO:0000256" key="1">
    <source>
        <dbReference type="ARBA" id="ARBA00005689"/>
    </source>
</evidence>
<dbReference type="Proteomes" id="UP000189462">
    <property type="component" value="Unassembled WGS sequence"/>
</dbReference>
<evidence type="ECO:0000313" key="6">
    <source>
        <dbReference type="EMBL" id="OOG25935.1"/>
    </source>
</evidence>
<dbReference type="SUPFAM" id="SSF51735">
    <property type="entry name" value="NAD(P)-binding Rossmann-fold domains"/>
    <property type="match status" value="1"/>
</dbReference>
<dbReference type="EMBL" id="MVBK01000033">
    <property type="protein sequence ID" value="OOG25935.1"/>
    <property type="molecule type" value="Genomic_DNA"/>
</dbReference>
<dbReference type="SMART" id="SM01002">
    <property type="entry name" value="AlaDh_PNT_C"/>
    <property type="match status" value="1"/>
</dbReference>
<dbReference type="Pfam" id="PF01262">
    <property type="entry name" value="AlaDh_PNT_C"/>
    <property type="match status" value="1"/>
</dbReference>
<dbReference type="PANTHER" id="PTHR42795">
    <property type="entry name" value="ALANINE DEHYDROGENASE"/>
    <property type="match status" value="1"/>
</dbReference>
<dbReference type="STRING" id="108003.B1C78_05655"/>
<evidence type="ECO:0000259" key="5">
    <source>
        <dbReference type="SMART" id="SM01003"/>
    </source>
</evidence>
<dbReference type="InterPro" id="IPR036291">
    <property type="entry name" value="NAD(P)-bd_dom_sf"/>
</dbReference>
<dbReference type="GO" id="GO:0005886">
    <property type="term" value="C:plasma membrane"/>
    <property type="evidence" value="ECO:0007669"/>
    <property type="project" value="TreeGrafter"/>
</dbReference>
<dbReference type="AlphaFoldDB" id="A0A1V3NLJ1"/>
<name>A0A1V3NLJ1_9GAMM</name>
<evidence type="ECO:0000259" key="4">
    <source>
        <dbReference type="SMART" id="SM01002"/>
    </source>
</evidence>
<reference evidence="6 7" key="1">
    <citation type="submission" date="2017-02" db="EMBL/GenBank/DDBJ databases">
        <title>Genomic diversity within the haloalkaliphilic genus Thioalkalivibrio.</title>
        <authorList>
            <person name="Ahn A.-C."/>
            <person name="Meier-Kolthoff J."/>
            <person name="Overmars L."/>
            <person name="Richter M."/>
            <person name="Woyke T."/>
            <person name="Sorokin D.Y."/>
            <person name="Muyzer G."/>
        </authorList>
    </citation>
    <scope>NUCLEOTIDE SEQUENCE [LARGE SCALE GENOMIC DNA]</scope>
    <source>
        <strain evidence="6 7">ALJD</strain>
    </source>
</reference>
<gene>
    <name evidence="6" type="ORF">B1C78_05655</name>
</gene>
<sequence>MKVGIPTEIKPLEGRVGLVPAACAELIRHGHEVLVQAGAGHNSGYRNADYQAAGAQVLADAASVYEAAELIVKVKEPQEADLAHLRAHHRLFCYLHLAANRDLGARLKEVGLTAVAFETVRAGGILPLLAPMSEIAGRLALQVGTYLLHQPHGGRGLLLGGLAGAHRGHVVVLGAGVAGGAAVHTAVALGARVTVFDIDRERMNAMRAVGHNVTALYAYQQAIGETLPSADLLIGAVLLPGRRAPHLVSREMIRCMAPGSVAIDISVDQGGCMETTRPTTYEDPVYVEEGVSHFCVTNMPGAVPRTASQALSASLIPHVLRLASPDWDEDPALMEGVNVRAGAYVNPAVKAELEDQG</sequence>
<keyword evidence="3" id="KW-0560">Oxidoreductase</keyword>
<dbReference type="PANTHER" id="PTHR42795:SF1">
    <property type="entry name" value="ALANINE DEHYDROGENASE"/>
    <property type="match status" value="1"/>
</dbReference>
<dbReference type="InterPro" id="IPR008141">
    <property type="entry name" value="Ala_DH"/>
</dbReference>
<comment type="caution">
    <text evidence="6">The sequence shown here is derived from an EMBL/GenBank/DDBJ whole genome shotgun (WGS) entry which is preliminary data.</text>
</comment>
<feature type="domain" description="Alanine dehydrogenase/pyridine nucleotide transhydrogenase N-terminal" evidence="5">
    <location>
        <begin position="4"/>
        <end position="136"/>
    </location>
</feature>
<evidence type="ECO:0000256" key="2">
    <source>
        <dbReference type="ARBA" id="ARBA00012897"/>
    </source>
</evidence>
<dbReference type="GO" id="GO:0042853">
    <property type="term" value="P:L-alanine catabolic process"/>
    <property type="evidence" value="ECO:0007669"/>
    <property type="project" value="InterPro"/>
</dbReference>
<keyword evidence="7" id="KW-1185">Reference proteome</keyword>
<dbReference type="CDD" id="cd05305">
    <property type="entry name" value="L-AlaDH"/>
    <property type="match status" value="1"/>
</dbReference>
<protein>
    <recommendedName>
        <fullName evidence="2">alanine dehydrogenase</fullName>
        <ecNumber evidence="2">1.4.1.1</ecNumber>
    </recommendedName>
</protein>
<dbReference type="SMART" id="SM01003">
    <property type="entry name" value="AlaDh_PNT_N"/>
    <property type="match status" value="1"/>
</dbReference>
<dbReference type="Gene3D" id="3.40.50.720">
    <property type="entry name" value="NAD(P)-binding Rossmann-like Domain"/>
    <property type="match status" value="2"/>
</dbReference>
<dbReference type="InterPro" id="IPR007886">
    <property type="entry name" value="AlaDH/PNT_N"/>
</dbReference>
<comment type="similarity">
    <text evidence="1">Belongs to the AlaDH/PNT family.</text>
</comment>
<dbReference type="NCBIfam" id="TIGR00518">
    <property type="entry name" value="alaDH"/>
    <property type="match status" value="1"/>
</dbReference>
<dbReference type="SUPFAM" id="SSF52283">
    <property type="entry name" value="Formate/glycerate dehydrogenase catalytic domain-like"/>
    <property type="match status" value="1"/>
</dbReference>
<dbReference type="Pfam" id="PF05222">
    <property type="entry name" value="AlaDh_PNT_N"/>
    <property type="match status" value="1"/>
</dbReference>